<feature type="region of interest" description="Disordered" evidence="13">
    <location>
        <begin position="34"/>
        <end position="86"/>
    </location>
</feature>
<keyword evidence="12" id="KW-0175">Coiled coil</keyword>
<feature type="compositionally biased region" description="Low complexity" evidence="13">
    <location>
        <begin position="277"/>
        <end position="295"/>
    </location>
</feature>
<feature type="region of interest" description="Disordered" evidence="13">
    <location>
        <begin position="224"/>
        <end position="251"/>
    </location>
</feature>
<dbReference type="GO" id="GO:0004373">
    <property type="term" value="F:alpha-1,4-glucan glucosyltransferase (UDP-glucose donor) activity"/>
    <property type="evidence" value="ECO:0007669"/>
    <property type="project" value="InterPro"/>
</dbReference>
<organism evidence="15 16">
    <name type="scientific">Apatococcus lobatus</name>
    <dbReference type="NCBI Taxonomy" id="904363"/>
    <lineage>
        <taxon>Eukaryota</taxon>
        <taxon>Viridiplantae</taxon>
        <taxon>Chlorophyta</taxon>
        <taxon>core chlorophytes</taxon>
        <taxon>Trebouxiophyceae</taxon>
        <taxon>Chlorellales</taxon>
        <taxon>Chlorellaceae</taxon>
        <taxon>Apatococcus</taxon>
    </lineage>
</organism>
<comment type="similarity">
    <text evidence="4">Belongs to the glycosyltransferase 1 family. Bacterial/plant glycogen synthase subfamily.</text>
</comment>
<feature type="domain" description="Carbohydrate binding module family 25" evidence="14">
    <location>
        <begin position="711"/>
        <end position="803"/>
    </location>
</feature>
<evidence type="ECO:0000256" key="6">
    <source>
        <dbReference type="ARBA" id="ARBA00022528"/>
    </source>
</evidence>
<dbReference type="GO" id="GO:0019252">
    <property type="term" value="P:starch biosynthetic process"/>
    <property type="evidence" value="ECO:0007669"/>
    <property type="project" value="UniProtKB-KW"/>
</dbReference>
<dbReference type="HAMAP" id="MF_00484">
    <property type="entry name" value="Glycogen_synth"/>
    <property type="match status" value="1"/>
</dbReference>
<feature type="coiled-coil region" evidence="12">
    <location>
        <begin position="108"/>
        <end position="215"/>
    </location>
</feature>
<protein>
    <recommendedName>
        <fullName evidence="5">starch synthase</fullName>
        <ecNumber evidence="5">2.4.1.21</ecNumber>
    </recommendedName>
</protein>
<evidence type="ECO:0000259" key="14">
    <source>
        <dbReference type="SMART" id="SM01066"/>
    </source>
</evidence>
<evidence type="ECO:0000256" key="1">
    <source>
        <dbReference type="ARBA" id="ARBA00001478"/>
    </source>
</evidence>
<dbReference type="AlphaFoldDB" id="A0AAW1R2M8"/>
<comment type="pathway">
    <text evidence="3">Glycan biosynthesis; starch biosynthesis.</text>
</comment>
<feature type="compositionally biased region" description="Basic and acidic residues" evidence="13">
    <location>
        <begin position="236"/>
        <end position="250"/>
    </location>
</feature>
<reference evidence="15 16" key="1">
    <citation type="journal article" date="2024" name="Nat. Commun.">
        <title>Phylogenomics reveals the evolutionary origins of lichenization in chlorophyte algae.</title>
        <authorList>
            <person name="Puginier C."/>
            <person name="Libourel C."/>
            <person name="Otte J."/>
            <person name="Skaloud P."/>
            <person name="Haon M."/>
            <person name="Grisel S."/>
            <person name="Petersen M."/>
            <person name="Berrin J.G."/>
            <person name="Delaux P.M."/>
            <person name="Dal Grande F."/>
            <person name="Keller J."/>
        </authorList>
    </citation>
    <scope>NUCLEOTIDE SEQUENCE [LARGE SCALE GENOMIC DNA]</scope>
    <source>
        <strain evidence="15 16">SAG 2145</strain>
    </source>
</reference>
<feature type="domain" description="Carbohydrate binding module family 25" evidence="14">
    <location>
        <begin position="546"/>
        <end position="644"/>
    </location>
</feature>
<keyword evidence="16" id="KW-1185">Reference proteome</keyword>
<keyword evidence="7" id="KW-0934">Plastid</keyword>
<dbReference type="GO" id="GO:1901137">
    <property type="term" value="P:carbohydrate derivative biosynthetic process"/>
    <property type="evidence" value="ECO:0007669"/>
    <property type="project" value="UniProtKB-ARBA"/>
</dbReference>
<evidence type="ECO:0000256" key="12">
    <source>
        <dbReference type="SAM" id="Coils"/>
    </source>
</evidence>
<dbReference type="Pfam" id="PF08323">
    <property type="entry name" value="Glyco_transf_5"/>
    <property type="match status" value="1"/>
</dbReference>
<dbReference type="SUPFAM" id="SSF53756">
    <property type="entry name" value="UDP-Glycosyltransferase/glycogen phosphorylase"/>
    <property type="match status" value="1"/>
</dbReference>
<feature type="compositionally biased region" description="Basic and acidic residues" evidence="13">
    <location>
        <begin position="267"/>
        <end position="276"/>
    </location>
</feature>
<feature type="coiled-coil region" evidence="12">
    <location>
        <begin position="463"/>
        <end position="505"/>
    </location>
</feature>
<evidence type="ECO:0000256" key="3">
    <source>
        <dbReference type="ARBA" id="ARBA00004727"/>
    </source>
</evidence>
<evidence type="ECO:0000256" key="5">
    <source>
        <dbReference type="ARBA" id="ARBA00012588"/>
    </source>
</evidence>
<dbReference type="Proteomes" id="UP001438707">
    <property type="component" value="Unassembled WGS sequence"/>
</dbReference>
<evidence type="ECO:0000256" key="11">
    <source>
        <dbReference type="ARBA" id="ARBA00022946"/>
    </source>
</evidence>
<dbReference type="SMART" id="SM01066">
    <property type="entry name" value="CBM_25"/>
    <property type="match status" value="3"/>
</dbReference>
<evidence type="ECO:0000256" key="10">
    <source>
        <dbReference type="ARBA" id="ARBA00022922"/>
    </source>
</evidence>
<feature type="compositionally biased region" description="Low complexity" evidence="13">
    <location>
        <begin position="65"/>
        <end position="78"/>
    </location>
</feature>
<keyword evidence="9" id="KW-0808">Transferase</keyword>
<gene>
    <name evidence="15" type="ORF">WJX74_010204</name>
</gene>
<evidence type="ECO:0000313" key="15">
    <source>
        <dbReference type="EMBL" id="KAK9827936.1"/>
    </source>
</evidence>
<keyword evidence="10" id="KW-0750">Starch biosynthesis</keyword>
<accession>A0AAW1R2M8</accession>
<dbReference type="GO" id="GO:0009011">
    <property type="term" value="F:alpha-1,4-glucan glucosyltransferase (ADP-glucose donor) activity"/>
    <property type="evidence" value="ECO:0007669"/>
    <property type="project" value="UniProtKB-EC"/>
</dbReference>
<dbReference type="FunFam" id="3.40.50.2000:FF:000165">
    <property type="entry name" value="Starch synthase, chloroplastic/amyloplastic"/>
    <property type="match status" value="1"/>
</dbReference>
<dbReference type="CDD" id="cd03791">
    <property type="entry name" value="GT5_Glycogen_synthase_DULL1-like"/>
    <property type="match status" value="1"/>
</dbReference>
<sequence length="1254" mass="138807">MVVLGQSCPAHPSTSLFSRPGLLTRAQRQRIRFFRAPASQQQQQQTRADPWTAERPTDAQSQARSSLSNGQGNGQSNGKPCDNGKASDSRVAMIAKVSAAKALARKLADEKQAAIDAAKSAAEKSMDESDLDAIKQRVEKASADAARQHAKADAMARAAKKNKDVPAQPQLVDIERLKAENAALQGLVVELAANKDAAAQRLAALKERYQQIIAQSGQNGAAAQTLASFDEEEDAGEARAEQASRDQAKLDEEDIAQVVMNLMKARDKLQQQRQQDRQPTAAAAQAVPAAATPQASRPASQQTQPSPPLPATNNQEQKPKRKPHQADPETIRRWAEQAIQRQQPIFTAPLNGAIAGQPARLFYNRAAGPLPQGGALVMKAGYNEWEDIQLHNLQQADELKDLNNSDWLVVETKLPEDTWKLDFVVMDENSGRYDNNKGQDFALPLAEAPSQEDVLQERAAAFQRAEQQRLQALEQEEEKIHQQTMAAAREAAETAKRRYRQNRQTEWTREAESVVEERRSPDVANLPTSSRQDHLFAWSQGGPQAGHRTLLAYNRAAGPLRNSSDVSVVLGYDGWWQQDIRTEQFSRLNQQQLQEAGLQGEGHDWWGKAVEVPRTAAIIDFVFCDNARRAWDNNRQRDFHSDVVGALNPDQLVQHLCDMLQRESSSELARGEQAAADRTIRNAHQKALALKKRRAARRQILYTTPVAPRAGESMEVFYNPDATVLRGRPETWLRGSFNRWQHPQPIQPRVMTAALPGGVGFHRAAVQVPRDAHTVDIVLADSGDDDAGFFDNNDGLDYHIPVTGSSHPAQPLHIVHIAVEMAPVAKVGGMGDVVTALGRAVQDEGHRVEVILPKYDCMDYDQVRGLKQLRDFWCGGVQVKVWEAEIEDLRTILLEPSNGAFWVGCIYGRNDDAHRFAFFCNAALEYLKHHAPGSRPDILHCHDWSTAPIAYADTHPSRSVFTLHNLNFGADLIGRAMGGAAAATTVSPTYAVEVSGHPAIAPHLSKFYGVRNGIDQDIWDPTSDSFLPRLYDSKSETEGKAAAKAELRKHMSLSSADVPLVGVVTRLTHQKGIHLIKHAAWRTLERGGQFVLLGSAPDPRVQGEFNALAGDLGRQYPDRARLWFAYDEPLSHLIYAGCDMLLVPSIFEPCGLTQMVAMRYGTVPVVRRTGGLADTVFDVEHDDDRASATGMVTNGFSFDGSDAAGMDYALNRALSMWYNEPKAWRQLCQRVMEQDWSWADPALDYIELYHKALR</sequence>
<evidence type="ECO:0000256" key="7">
    <source>
        <dbReference type="ARBA" id="ARBA00022640"/>
    </source>
</evidence>
<keyword evidence="8" id="KW-0328">Glycosyltransferase</keyword>
<dbReference type="Pfam" id="PF00534">
    <property type="entry name" value="Glycos_transf_1"/>
    <property type="match status" value="1"/>
</dbReference>
<dbReference type="GO" id="GO:0009507">
    <property type="term" value="C:chloroplast"/>
    <property type="evidence" value="ECO:0007669"/>
    <property type="project" value="UniProtKB-SubCell"/>
</dbReference>
<dbReference type="EC" id="2.4.1.21" evidence="5"/>
<dbReference type="Gene3D" id="3.40.50.2000">
    <property type="entry name" value="Glycogen Phosphorylase B"/>
    <property type="match status" value="2"/>
</dbReference>
<evidence type="ECO:0000313" key="16">
    <source>
        <dbReference type="Proteomes" id="UP001438707"/>
    </source>
</evidence>
<comment type="catalytic activity">
    <reaction evidence="1">
        <text>[(1-&gt;4)-alpha-D-glucosyl](n) + ADP-alpha-D-glucose = [(1-&gt;4)-alpha-D-glucosyl](n+1) + ADP + H(+)</text>
        <dbReference type="Rhea" id="RHEA:18189"/>
        <dbReference type="Rhea" id="RHEA-COMP:9584"/>
        <dbReference type="Rhea" id="RHEA-COMP:9587"/>
        <dbReference type="ChEBI" id="CHEBI:15378"/>
        <dbReference type="ChEBI" id="CHEBI:15444"/>
        <dbReference type="ChEBI" id="CHEBI:57498"/>
        <dbReference type="ChEBI" id="CHEBI:456216"/>
        <dbReference type="EC" id="2.4.1.21"/>
    </reaction>
</comment>
<keyword evidence="11" id="KW-0809">Transit peptide</keyword>
<dbReference type="PANTHER" id="PTHR46083">
    <property type="match status" value="1"/>
</dbReference>
<dbReference type="GO" id="GO:2001070">
    <property type="term" value="F:starch binding"/>
    <property type="evidence" value="ECO:0007669"/>
    <property type="project" value="InterPro"/>
</dbReference>
<comment type="subcellular location">
    <subcellularLocation>
        <location evidence="2">Plastid</location>
        <location evidence="2">Chloroplast</location>
    </subcellularLocation>
</comment>
<dbReference type="InterPro" id="IPR001296">
    <property type="entry name" value="Glyco_trans_1"/>
</dbReference>
<name>A0AAW1R2M8_9CHLO</name>
<dbReference type="InterPro" id="IPR011835">
    <property type="entry name" value="GS/SS"/>
</dbReference>
<evidence type="ECO:0000256" key="2">
    <source>
        <dbReference type="ARBA" id="ARBA00004229"/>
    </source>
</evidence>
<dbReference type="InterPro" id="IPR005085">
    <property type="entry name" value="CBM25"/>
</dbReference>
<dbReference type="InterPro" id="IPR013534">
    <property type="entry name" value="Starch_synth_cat_dom"/>
</dbReference>
<keyword evidence="6" id="KW-0150">Chloroplast</keyword>
<feature type="region of interest" description="Disordered" evidence="13">
    <location>
        <begin position="1"/>
        <end position="22"/>
    </location>
</feature>
<evidence type="ECO:0000256" key="9">
    <source>
        <dbReference type="ARBA" id="ARBA00022679"/>
    </source>
</evidence>
<feature type="region of interest" description="Disordered" evidence="13">
    <location>
        <begin position="267"/>
        <end position="328"/>
    </location>
</feature>
<proteinExistence type="inferred from homology"/>
<evidence type="ECO:0000256" key="13">
    <source>
        <dbReference type="SAM" id="MobiDB-lite"/>
    </source>
</evidence>
<feature type="domain" description="Carbohydrate binding module family 25" evidence="14">
    <location>
        <begin position="356"/>
        <end position="446"/>
    </location>
</feature>
<dbReference type="EMBL" id="JALJOS010000017">
    <property type="protein sequence ID" value="KAK9827936.1"/>
    <property type="molecule type" value="Genomic_DNA"/>
</dbReference>
<dbReference type="PANTHER" id="PTHR46083:SF5">
    <property type="entry name" value="STARCH SYNTHASE 3, CHLOROPLASTIC_AMYLOPLASTIC"/>
    <property type="match status" value="1"/>
</dbReference>
<evidence type="ECO:0000256" key="8">
    <source>
        <dbReference type="ARBA" id="ARBA00022676"/>
    </source>
</evidence>
<evidence type="ECO:0000256" key="4">
    <source>
        <dbReference type="ARBA" id="ARBA00010281"/>
    </source>
</evidence>
<dbReference type="Pfam" id="PF16760">
    <property type="entry name" value="CBM53"/>
    <property type="match status" value="1"/>
</dbReference>
<feature type="compositionally biased region" description="Low complexity" evidence="13">
    <location>
        <begin position="34"/>
        <end position="45"/>
    </location>
</feature>
<comment type="caution">
    <text evidence="15">The sequence shown here is derived from an EMBL/GenBank/DDBJ whole genome shotgun (WGS) entry which is preliminary data.</text>
</comment>